<evidence type="ECO:0000313" key="15">
    <source>
        <dbReference type="EMBL" id="KAL3498141.1"/>
    </source>
</evidence>
<dbReference type="InterPro" id="IPR000337">
    <property type="entry name" value="GPCR_3"/>
</dbReference>
<dbReference type="Gene3D" id="3.40.190.10">
    <property type="entry name" value="Periplasmic binding protein-like II"/>
    <property type="match status" value="1"/>
</dbReference>
<comment type="caution">
    <text evidence="15">The sequence shown here is derived from an EMBL/GenBank/DDBJ whole genome shotgun (WGS) entry which is preliminary data.</text>
</comment>
<evidence type="ECO:0000256" key="10">
    <source>
        <dbReference type="ARBA" id="ARBA00023286"/>
    </source>
</evidence>
<evidence type="ECO:0000259" key="14">
    <source>
        <dbReference type="SMART" id="SM00079"/>
    </source>
</evidence>
<keyword evidence="9" id="KW-0325">Glycoprotein</keyword>
<evidence type="ECO:0000256" key="5">
    <source>
        <dbReference type="ARBA" id="ARBA00022989"/>
    </source>
</evidence>
<evidence type="ECO:0000256" key="9">
    <source>
        <dbReference type="ARBA" id="ARBA00023180"/>
    </source>
</evidence>
<keyword evidence="5" id="KW-1133">Transmembrane helix</keyword>
<evidence type="ECO:0000256" key="2">
    <source>
        <dbReference type="ARBA" id="ARBA00011095"/>
    </source>
</evidence>
<dbReference type="FunFam" id="3.40.190.10:FF:000103">
    <property type="entry name" value="Glutamate receptor"/>
    <property type="match status" value="1"/>
</dbReference>
<dbReference type="GO" id="GO:0034220">
    <property type="term" value="P:monoatomic ion transmembrane transport"/>
    <property type="evidence" value="ECO:0007669"/>
    <property type="project" value="UniProtKB-KW"/>
</dbReference>
<reference evidence="15 16" key="1">
    <citation type="submission" date="2024-11" db="EMBL/GenBank/DDBJ databases">
        <title>A near-complete genome assembly of Cinchona calisaya.</title>
        <authorList>
            <person name="Lian D.C."/>
            <person name="Zhao X.W."/>
            <person name="Wei L."/>
        </authorList>
    </citation>
    <scope>NUCLEOTIDE SEQUENCE [LARGE SCALE GENOMIC DNA]</scope>
    <source>
        <tissue evidence="15">Nenye</tissue>
    </source>
</reference>
<evidence type="ECO:0000256" key="1">
    <source>
        <dbReference type="ARBA" id="ARBA00004141"/>
    </source>
</evidence>
<evidence type="ECO:0000256" key="12">
    <source>
        <dbReference type="ARBA" id="ARBA00049638"/>
    </source>
</evidence>
<feature type="compositionally biased region" description="Basic and acidic residues" evidence="13">
    <location>
        <begin position="527"/>
        <end position="539"/>
    </location>
</feature>
<dbReference type="AlphaFoldDB" id="A0ABD2XSJ8"/>
<dbReference type="PANTHER" id="PTHR34836">
    <property type="entry name" value="OS06G0188250 PROTEIN"/>
    <property type="match status" value="1"/>
</dbReference>
<dbReference type="SMART" id="SM00079">
    <property type="entry name" value="PBPe"/>
    <property type="match status" value="1"/>
</dbReference>
<dbReference type="Pfam" id="PF10613">
    <property type="entry name" value="Lig_chan-Glu_bd"/>
    <property type="match status" value="1"/>
</dbReference>
<comment type="subcellular location">
    <subcellularLocation>
        <location evidence="1">Membrane</location>
        <topology evidence="1">Multi-pass membrane protein</topology>
    </subcellularLocation>
</comment>
<organism evidence="15 16">
    <name type="scientific">Cinchona calisaya</name>
    <dbReference type="NCBI Taxonomy" id="153742"/>
    <lineage>
        <taxon>Eukaryota</taxon>
        <taxon>Viridiplantae</taxon>
        <taxon>Streptophyta</taxon>
        <taxon>Embryophyta</taxon>
        <taxon>Tracheophyta</taxon>
        <taxon>Spermatophyta</taxon>
        <taxon>Magnoliopsida</taxon>
        <taxon>eudicotyledons</taxon>
        <taxon>Gunneridae</taxon>
        <taxon>Pentapetalae</taxon>
        <taxon>asterids</taxon>
        <taxon>lamiids</taxon>
        <taxon>Gentianales</taxon>
        <taxon>Rubiaceae</taxon>
        <taxon>Cinchonoideae</taxon>
        <taxon>Cinchoneae</taxon>
        <taxon>Cinchona</taxon>
    </lineage>
</organism>
<evidence type="ECO:0000256" key="13">
    <source>
        <dbReference type="SAM" id="MobiDB-lite"/>
    </source>
</evidence>
<evidence type="ECO:0000313" key="16">
    <source>
        <dbReference type="Proteomes" id="UP001630127"/>
    </source>
</evidence>
<evidence type="ECO:0000256" key="6">
    <source>
        <dbReference type="ARBA" id="ARBA00023065"/>
    </source>
</evidence>
<evidence type="ECO:0000256" key="3">
    <source>
        <dbReference type="ARBA" id="ARBA00022448"/>
    </source>
</evidence>
<evidence type="ECO:0000256" key="8">
    <source>
        <dbReference type="ARBA" id="ARBA00023170"/>
    </source>
</evidence>
<feature type="region of interest" description="Disordered" evidence="13">
    <location>
        <begin position="505"/>
        <end position="539"/>
    </location>
</feature>
<dbReference type="InterPro" id="IPR044440">
    <property type="entry name" value="GABAb_receptor_plant_PBP1"/>
</dbReference>
<dbReference type="InterPro" id="IPR001828">
    <property type="entry name" value="ANF_lig-bd_rcpt"/>
</dbReference>
<keyword evidence="4" id="KW-0812">Transmembrane</keyword>
<keyword evidence="16" id="KW-1185">Reference proteome</keyword>
<dbReference type="Gene3D" id="3.40.50.2300">
    <property type="match status" value="2"/>
</dbReference>
<accession>A0ABD2XSJ8</accession>
<dbReference type="PANTHER" id="PTHR34836:SF1">
    <property type="entry name" value="OS09G0428600 PROTEIN"/>
    <property type="match status" value="1"/>
</dbReference>
<dbReference type="PRINTS" id="PR00248">
    <property type="entry name" value="GPCRMGR"/>
</dbReference>
<evidence type="ECO:0000256" key="11">
    <source>
        <dbReference type="ARBA" id="ARBA00023303"/>
    </source>
</evidence>
<keyword evidence="6" id="KW-0406">Ion transport</keyword>
<comment type="subunit">
    <text evidence="2">May form heteromers.</text>
</comment>
<proteinExistence type="predicted"/>
<dbReference type="Pfam" id="PF01094">
    <property type="entry name" value="ANF_receptor"/>
    <property type="match status" value="1"/>
</dbReference>
<dbReference type="InterPro" id="IPR015683">
    <property type="entry name" value="Ionotropic_Glu_rcpt"/>
</dbReference>
<keyword evidence="8" id="KW-0675">Receptor</keyword>
<keyword evidence="10" id="KW-1071">Ligand-gated ion channel</keyword>
<dbReference type="InterPro" id="IPR028082">
    <property type="entry name" value="Peripla_BP_I"/>
</dbReference>
<dbReference type="SUPFAM" id="SSF53822">
    <property type="entry name" value="Periplasmic binding protein-like I"/>
    <property type="match status" value="1"/>
</dbReference>
<evidence type="ECO:0000256" key="7">
    <source>
        <dbReference type="ARBA" id="ARBA00023136"/>
    </source>
</evidence>
<comment type="function">
    <text evidence="12">Glutamate-gated receptor that probably acts as a non-selective cation channel. May be involved in light-signal transduction and calcium homeostasis via the regulation of calcium influx into cells.</text>
</comment>
<dbReference type="EMBL" id="JBJUIK010000017">
    <property type="protein sequence ID" value="KAL3498141.1"/>
    <property type="molecule type" value="Genomic_DNA"/>
</dbReference>
<dbReference type="SUPFAM" id="SSF53850">
    <property type="entry name" value="Periplasmic binding protein-like II"/>
    <property type="match status" value="1"/>
</dbReference>
<gene>
    <name evidence="15" type="ORF">ACH5RR_040873</name>
</gene>
<sequence length="539" mass="59794">MNLFSLIRNAALDLMKNVEVQAIIGPKSSMQAEFVADLGGKAHVPIISYAATSPSLSSSRYPYFIRATLSDSSQVKAISSIVNAFGWREVVPIYVDNEFGAGIIPFLMDDFGKINTRVPYRSVIPSSATDYQIVAELQKLKRMRTRVFVVHMLPDIGTKLFIRAKQLGMMRRGYAWIITDALTNGLRNFDDSVIETMNGVIGVKPHVPQTEQYKNFTKRWKLMSEKMKPGDLTPKLDVLDLRAYDSVTALAMAIERLSLSSGGFYKQNNSGNSTDLETFKISKIGPILLDAISSTRFSGLSGDFHIVGGQLQSPAYQVVNVIANVEKGIGFWTAENGIVRQLNSRRSKTSSSLKSGFGAIVWPGDTVNPPIGLVIPKDGKILRVGVPKNAGFLEFVNVTEDPEASNKTKVTGYCIDIFEAVMKFVHSPVLYEYSPYDRKEDDSYYNDLVYHVYEGKFDAVVGDVTIIANRSKYVDFSLPFTESGVSMVELFAILQYEELSQDSMKEVGSPTMKEGKKAVQKTGRGSGRGDRRHNTLDFF</sequence>
<dbReference type="InterPro" id="IPR001320">
    <property type="entry name" value="Iontro_rcpt_C"/>
</dbReference>
<dbReference type="FunFam" id="3.40.50.2300:FF:000081">
    <property type="entry name" value="Glutamate receptor"/>
    <property type="match status" value="1"/>
</dbReference>
<dbReference type="InterPro" id="IPR019594">
    <property type="entry name" value="Glu/Gly-bd"/>
</dbReference>
<protein>
    <recommendedName>
        <fullName evidence="14">Ionotropic glutamate receptor C-terminal domain-containing protein</fullName>
    </recommendedName>
</protein>
<feature type="domain" description="Ionotropic glutamate receptor C-terminal" evidence="14">
    <location>
        <begin position="381"/>
        <end position="531"/>
    </location>
</feature>
<name>A0ABD2XSJ8_9GENT</name>
<dbReference type="CDD" id="cd19990">
    <property type="entry name" value="PBP1_GABAb_receptor_plant"/>
    <property type="match status" value="1"/>
</dbReference>
<keyword evidence="7" id="KW-0472">Membrane</keyword>
<dbReference type="GO" id="GO:0016020">
    <property type="term" value="C:membrane"/>
    <property type="evidence" value="ECO:0007669"/>
    <property type="project" value="UniProtKB-SubCell"/>
</dbReference>
<evidence type="ECO:0000256" key="4">
    <source>
        <dbReference type="ARBA" id="ARBA00022692"/>
    </source>
</evidence>
<keyword evidence="3" id="KW-0813">Transport</keyword>
<dbReference type="Proteomes" id="UP001630127">
    <property type="component" value="Unassembled WGS sequence"/>
</dbReference>
<keyword evidence="11" id="KW-0407">Ion channel</keyword>